<comment type="caution">
    <text evidence="3">The sequence shown here is derived from an EMBL/GenBank/DDBJ whole genome shotgun (WGS) entry which is preliminary data.</text>
</comment>
<proteinExistence type="predicted"/>
<dbReference type="Pfam" id="PF05272">
    <property type="entry name" value="VapE-like_dom"/>
    <property type="match status" value="1"/>
</dbReference>
<feature type="compositionally biased region" description="Basic and acidic residues" evidence="1">
    <location>
        <begin position="224"/>
        <end position="233"/>
    </location>
</feature>
<gene>
    <name evidence="3" type="ORF">SC09_Contig17orf00305</name>
</gene>
<protein>
    <recommendedName>
        <fullName evidence="2">Virulence-associated protein E-like domain-containing protein</fullName>
    </recommendedName>
</protein>
<reference evidence="3 4" key="1">
    <citation type="submission" date="2014-12" db="EMBL/GenBank/DDBJ databases">
        <title>Comparative genome analysis of Bacillus coagulans HM-08, Clostridium butyricum HM-68, Bacillus subtilis HM-66 and Bacillus licheniformis BL-09.</title>
        <authorList>
            <person name="Zhang H."/>
        </authorList>
    </citation>
    <scope>NUCLEOTIDE SEQUENCE [LARGE SCALE GENOMIC DNA]</scope>
    <source>
        <strain evidence="3 4">HM-66</strain>
    </source>
</reference>
<dbReference type="PANTHER" id="PTHR34985">
    <property type="entry name" value="SLR0554 PROTEIN"/>
    <property type="match status" value="1"/>
</dbReference>
<evidence type="ECO:0000313" key="3">
    <source>
        <dbReference type="EMBL" id="KIU13137.1"/>
    </source>
</evidence>
<accession>A0A0D1L489</accession>
<evidence type="ECO:0000256" key="1">
    <source>
        <dbReference type="SAM" id="MobiDB-lite"/>
    </source>
</evidence>
<feature type="domain" description="Virulence-associated protein E-like" evidence="2">
    <location>
        <begin position="474"/>
        <end position="692"/>
    </location>
</feature>
<dbReference type="AlphaFoldDB" id="A0A0D1L489"/>
<organism evidence="3 4">
    <name type="scientific">Bacillus subtilis</name>
    <dbReference type="NCBI Taxonomy" id="1423"/>
    <lineage>
        <taxon>Bacteria</taxon>
        <taxon>Bacillati</taxon>
        <taxon>Bacillota</taxon>
        <taxon>Bacilli</taxon>
        <taxon>Bacillales</taxon>
        <taxon>Bacillaceae</taxon>
        <taxon>Bacillus</taxon>
    </lineage>
</organism>
<dbReference type="EMBL" id="JXBC01000001">
    <property type="protein sequence ID" value="KIU13137.1"/>
    <property type="molecule type" value="Genomic_DNA"/>
</dbReference>
<name>A0A0D1L489_BACIU</name>
<feature type="region of interest" description="Disordered" evidence="1">
    <location>
        <begin position="213"/>
        <end position="233"/>
    </location>
</feature>
<dbReference type="PANTHER" id="PTHR34985:SF1">
    <property type="entry name" value="SLR0554 PROTEIN"/>
    <property type="match status" value="1"/>
</dbReference>
<sequence>METALKNRVQHDGSITIAIGRNRWDKAWKNKDMLWSDLLKKLSTPNYTNETYAEYKKMSKSQQDQIKDVGGFVGGSLKGGRRKTDTVAWRQIVTLDADFIKGDLWASVEMMYDFACAAYSTHKHSKETPRLRLVIPLRRAVTPDEYQAVSRKLAADIGIDFFDDTTYQPHRLMYWPSTSKDGEYVFKLQDEAWLDPDEVLASYEDWTDPSYWPESSRIQKSRQKLADKQGDPHEKNGMVGAFCRTYSIPEAIETFLTDVYEEAGPGRFTYKEGSTNGGLILYDDEKFAYSHHGTDPVGGLLVNAFDLVRIHKFGMRDEEADPNTPVVRLPSFTAMSDFALNDKNVKRTIGQEKLAQASEEFGVVEDSDMDWLEHLDVKKNGDVLSTAKNIILILQNDPRLAGKIAWNDFSHRAAVLGDLPWRKLSEGDYWTDRDDASLRNYLETIYKISGQGKVHDALMEVQGKNKFHPVQDYLNSLEWDGLPRLDTLFIEYLGAEDTEYVRAVTRKIFTAAVGRVLKPGVKFDNVLVMVGPQGVGKSFIIKKLGMGWHSDSITTVQGKEAYEQLQGAWLIELAELSATRKAEAEAVKHFISKQEDSYRVAYGRQISVFPRQCVFFGSTNDVTFLKDRTGNRRFWPVVVAAQERTKSIWKDLNQYEIDQIWAEAVDCWHEKEPLYLTGELEEAAKEAQELHTEDSAKAGLIEEYLNTLLPEDWDKKDISERRNFLQGYDFDGETKGTVKRERVCAMEVWVELFGGDPKQMTPIQAREINDILRRLPGWAPYTESRGRMKFGRLYGVQRAFVRVN</sequence>
<evidence type="ECO:0000313" key="4">
    <source>
        <dbReference type="Proteomes" id="UP000032247"/>
    </source>
</evidence>
<evidence type="ECO:0000259" key="2">
    <source>
        <dbReference type="Pfam" id="PF05272"/>
    </source>
</evidence>
<dbReference type="PATRIC" id="fig|1423.173.peg.260"/>
<dbReference type="InterPro" id="IPR007936">
    <property type="entry name" value="VapE-like_dom"/>
</dbReference>
<dbReference type="Proteomes" id="UP000032247">
    <property type="component" value="Unassembled WGS sequence"/>
</dbReference>